<dbReference type="PANTHER" id="PTHR43280">
    <property type="entry name" value="ARAC-FAMILY TRANSCRIPTIONAL REGULATOR"/>
    <property type="match status" value="1"/>
</dbReference>
<evidence type="ECO:0000259" key="4">
    <source>
        <dbReference type="PROSITE" id="PS01124"/>
    </source>
</evidence>
<evidence type="ECO:0000256" key="3">
    <source>
        <dbReference type="ARBA" id="ARBA00023163"/>
    </source>
</evidence>
<protein>
    <submittedName>
        <fullName evidence="5">AraC family transcriptional regulator</fullName>
    </submittedName>
</protein>
<dbReference type="STRING" id="1308866.J416_09876"/>
<evidence type="ECO:0000313" key="6">
    <source>
        <dbReference type="Proteomes" id="UP000012283"/>
    </source>
</evidence>
<proteinExistence type="predicted"/>
<feature type="domain" description="HTH araC/xylS-type" evidence="4">
    <location>
        <begin position="304"/>
        <end position="402"/>
    </location>
</feature>
<evidence type="ECO:0000313" key="5">
    <source>
        <dbReference type="EMBL" id="ENH96603.1"/>
    </source>
</evidence>
<keyword evidence="6" id="KW-1185">Reference proteome</keyword>
<accession>N4W8K8</accession>
<comment type="caution">
    <text evidence="5">The sequence shown here is derived from an EMBL/GenBank/DDBJ whole genome shotgun (WGS) entry which is preliminary data.</text>
</comment>
<dbReference type="SUPFAM" id="SSF46689">
    <property type="entry name" value="Homeodomain-like"/>
    <property type="match status" value="2"/>
</dbReference>
<dbReference type="Pfam" id="PF12833">
    <property type="entry name" value="HTH_18"/>
    <property type="match status" value="1"/>
</dbReference>
<name>N4W8K8_9BACI</name>
<evidence type="ECO:0000256" key="1">
    <source>
        <dbReference type="ARBA" id="ARBA00023015"/>
    </source>
</evidence>
<sequence length="409" mass="47554">METPLTQEKQNVLESLHDLIPVPFTLLDQQGNILYTTLTNPSIHPLFQSVDHYIDSLNNSVSSIQIIETEFFEKVLAIPCNENQCSLGQIFIGPIVNPQPKKQQIESMLHAQKKRYKQDVLENYYLSLKFMHDHQLIHLGNLTYYLLFAKTLPNGHSTPKTSNDHVMKNNDMFISQHEPNVYHHDPLLERKVYQYIEDGDINHVIHYWKEFSKRTDFEYAILSKSDHLRSEKNLTIAMITLATRAAINGGVHPEKAYSLGDRLIQELESLSNASQIHSFKEHVLYQFTEKVAHSQRQQYSKKISECQKFIVKHLFDGISISMVAQHVGVNPKYLSNIFKHEVGITLSEYIQKRKIDEAKKFIIYTDDSLIQIASMLHFTDQSYFTKIFKKHTNLTPAQFRNAHKKYSYS</sequence>
<dbReference type="Proteomes" id="UP000012283">
    <property type="component" value="Unassembled WGS sequence"/>
</dbReference>
<evidence type="ECO:0000256" key="2">
    <source>
        <dbReference type="ARBA" id="ARBA00023125"/>
    </source>
</evidence>
<dbReference type="PATRIC" id="fig|1308866.3.peg.2004"/>
<gene>
    <name evidence="5" type="ORF">J416_09876</name>
</gene>
<dbReference type="InterPro" id="IPR018060">
    <property type="entry name" value="HTH_AraC"/>
</dbReference>
<keyword evidence="1" id="KW-0805">Transcription regulation</keyword>
<reference evidence="5 6" key="1">
    <citation type="submission" date="2013-03" db="EMBL/GenBank/DDBJ databases">
        <title>Draft genome sequence of Gracibacillus halophilus YIM-C55.5, a moderately halophilic and thermophilic organism from the Xiaochaidamu salt lake.</title>
        <authorList>
            <person name="Sugumar T."/>
            <person name="Polireddy D.R."/>
            <person name="Antony A."/>
            <person name="Madhava Y.R."/>
            <person name="Sivakumar N."/>
        </authorList>
    </citation>
    <scope>NUCLEOTIDE SEQUENCE [LARGE SCALE GENOMIC DNA]</scope>
    <source>
        <strain evidence="5 6">YIM-C55.5</strain>
    </source>
</reference>
<dbReference type="GO" id="GO:0043565">
    <property type="term" value="F:sequence-specific DNA binding"/>
    <property type="evidence" value="ECO:0007669"/>
    <property type="project" value="InterPro"/>
</dbReference>
<dbReference type="Gene3D" id="1.10.10.60">
    <property type="entry name" value="Homeodomain-like"/>
    <property type="match status" value="2"/>
</dbReference>
<organism evidence="5 6">
    <name type="scientific">Gracilibacillus halophilus YIM-C55.5</name>
    <dbReference type="NCBI Taxonomy" id="1308866"/>
    <lineage>
        <taxon>Bacteria</taxon>
        <taxon>Bacillati</taxon>
        <taxon>Bacillota</taxon>
        <taxon>Bacilli</taxon>
        <taxon>Bacillales</taxon>
        <taxon>Bacillaceae</taxon>
        <taxon>Gracilibacillus</taxon>
    </lineage>
</organism>
<dbReference type="GO" id="GO:0003700">
    <property type="term" value="F:DNA-binding transcription factor activity"/>
    <property type="evidence" value="ECO:0007669"/>
    <property type="project" value="InterPro"/>
</dbReference>
<dbReference type="EMBL" id="APML01000036">
    <property type="protein sequence ID" value="ENH96603.1"/>
    <property type="molecule type" value="Genomic_DNA"/>
</dbReference>
<dbReference type="eggNOG" id="COG2207">
    <property type="taxonomic scope" value="Bacteria"/>
</dbReference>
<dbReference type="AlphaFoldDB" id="N4W8K8"/>
<dbReference type="SMART" id="SM00342">
    <property type="entry name" value="HTH_ARAC"/>
    <property type="match status" value="1"/>
</dbReference>
<keyword evidence="2" id="KW-0238">DNA-binding</keyword>
<dbReference type="InterPro" id="IPR009057">
    <property type="entry name" value="Homeodomain-like_sf"/>
</dbReference>
<dbReference type="PROSITE" id="PS01124">
    <property type="entry name" value="HTH_ARAC_FAMILY_2"/>
    <property type="match status" value="1"/>
</dbReference>
<dbReference type="PANTHER" id="PTHR43280:SF34">
    <property type="entry name" value="ARAC-FAMILY TRANSCRIPTIONAL REGULATOR"/>
    <property type="match status" value="1"/>
</dbReference>
<keyword evidence="3" id="KW-0804">Transcription</keyword>